<dbReference type="EMBL" id="CAMXCT010003024">
    <property type="protein sequence ID" value="CAI4002017.1"/>
    <property type="molecule type" value="Genomic_DNA"/>
</dbReference>
<gene>
    <name evidence="6" type="ORF">C1SCF055_LOCUS28004</name>
</gene>
<feature type="compositionally biased region" description="Low complexity" evidence="3">
    <location>
        <begin position="2204"/>
        <end position="2222"/>
    </location>
</feature>
<comment type="caution">
    <text evidence="6">The sequence shown here is derived from an EMBL/GenBank/DDBJ whole genome shotgun (WGS) entry which is preliminary data.</text>
</comment>
<dbReference type="OrthoDB" id="444716at2759"/>
<feature type="compositionally biased region" description="Basic and acidic residues" evidence="3">
    <location>
        <begin position="1151"/>
        <end position="1162"/>
    </location>
</feature>
<keyword evidence="2" id="KW-0175">Coiled coil</keyword>
<feature type="compositionally biased region" description="Polar residues" evidence="3">
    <location>
        <begin position="19"/>
        <end position="29"/>
    </location>
</feature>
<dbReference type="InterPro" id="IPR012337">
    <property type="entry name" value="RNaseH-like_sf"/>
</dbReference>
<dbReference type="EMBL" id="CAMXCT030003024">
    <property type="protein sequence ID" value="CAL4789329.1"/>
    <property type="molecule type" value="Genomic_DNA"/>
</dbReference>
<feature type="coiled-coil region" evidence="2">
    <location>
        <begin position="1419"/>
        <end position="1446"/>
    </location>
</feature>
<dbReference type="PROSITE" id="PS50103">
    <property type="entry name" value="ZF_C3H1"/>
    <property type="match status" value="1"/>
</dbReference>
<dbReference type="SMART" id="SM00356">
    <property type="entry name" value="ZnF_C3H1"/>
    <property type="match status" value="1"/>
</dbReference>
<evidence type="ECO:0000256" key="2">
    <source>
        <dbReference type="SAM" id="Coils"/>
    </source>
</evidence>
<feature type="region of interest" description="Disordered" evidence="3">
    <location>
        <begin position="182"/>
        <end position="290"/>
    </location>
</feature>
<evidence type="ECO:0000259" key="4">
    <source>
        <dbReference type="PROSITE" id="PS50103"/>
    </source>
</evidence>
<feature type="compositionally biased region" description="Pro residues" evidence="3">
    <location>
        <begin position="31"/>
        <end position="42"/>
    </location>
</feature>
<feature type="compositionally biased region" description="Acidic residues" evidence="3">
    <location>
        <begin position="1125"/>
        <end position="1136"/>
    </location>
</feature>
<evidence type="ECO:0000259" key="5">
    <source>
        <dbReference type="PROSITE" id="PS50994"/>
    </source>
</evidence>
<dbReference type="Proteomes" id="UP001152797">
    <property type="component" value="Unassembled WGS sequence"/>
</dbReference>
<organism evidence="6">
    <name type="scientific">Cladocopium goreaui</name>
    <dbReference type="NCBI Taxonomy" id="2562237"/>
    <lineage>
        <taxon>Eukaryota</taxon>
        <taxon>Sar</taxon>
        <taxon>Alveolata</taxon>
        <taxon>Dinophyceae</taxon>
        <taxon>Suessiales</taxon>
        <taxon>Symbiodiniaceae</taxon>
        <taxon>Cladocopium</taxon>
    </lineage>
</organism>
<proteinExistence type="predicted"/>
<dbReference type="PROSITE" id="PS50994">
    <property type="entry name" value="INTEGRASE"/>
    <property type="match status" value="1"/>
</dbReference>
<dbReference type="Gene3D" id="3.30.420.10">
    <property type="entry name" value="Ribonuclease H-like superfamily/Ribonuclease H"/>
    <property type="match status" value="1"/>
</dbReference>
<keyword evidence="1" id="KW-0863">Zinc-finger</keyword>
<keyword evidence="9" id="KW-1185">Reference proteome</keyword>
<evidence type="ECO:0000256" key="1">
    <source>
        <dbReference type="PROSITE-ProRule" id="PRU00723"/>
    </source>
</evidence>
<feature type="compositionally biased region" description="Basic and acidic residues" evidence="3">
    <location>
        <begin position="216"/>
        <end position="240"/>
    </location>
</feature>
<feature type="compositionally biased region" description="Basic and acidic residues" evidence="3">
    <location>
        <begin position="56"/>
        <end position="74"/>
    </location>
</feature>
<evidence type="ECO:0000313" key="7">
    <source>
        <dbReference type="EMBL" id="CAL1155392.1"/>
    </source>
</evidence>
<feature type="region of interest" description="Disordered" evidence="3">
    <location>
        <begin position="1102"/>
        <end position="1186"/>
    </location>
</feature>
<dbReference type="EMBL" id="CAMXCT020003024">
    <property type="protein sequence ID" value="CAL1155392.1"/>
    <property type="molecule type" value="Genomic_DNA"/>
</dbReference>
<evidence type="ECO:0000313" key="9">
    <source>
        <dbReference type="Proteomes" id="UP001152797"/>
    </source>
</evidence>
<dbReference type="GO" id="GO:0003676">
    <property type="term" value="F:nucleic acid binding"/>
    <property type="evidence" value="ECO:0007669"/>
    <property type="project" value="InterPro"/>
</dbReference>
<feature type="domain" description="C3H1-type" evidence="4">
    <location>
        <begin position="532"/>
        <end position="560"/>
    </location>
</feature>
<dbReference type="PANTHER" id="PTHR11439">
    <property type="entry name" value="GAG-POL-RELATED RETROTRANSPOSON"/>
    <property type="match status" value="1"/>
</dbReference>
<feature type="domain" description="Integrase catalytic" evidence="5">
    <location>
        <begin position="1166"/>
        <end position="1325"/>
    </location>
</feature>
<feature type="region of interest" description="Disordered" evidence="3">
    <location>
        <begin position="2111"/>
        <end position="2131"/>
    </location>
</feature>
<sequence length="2293" mass="256084">MMSPPIEDKGGDHPKGTPARSSNQGSSSKPLQPPTDPPPEPPALGNGDSSYGTNDPKSKEKLDAERLTSERPPRSEMATPGGPMSEAATPGGFLGPQVPLFSEEQLRSFAMIHSQAPWLYGNPQSIFTGSVPRPAFLDVDAQQVSQSQMERDVEFLKLQIAKDREEKEEFKRQIQALTTENQKLKSRVDGGEKVSREEEHRFSTLEEQTSKQLSGLREEDTDWLRRRSSEETRGSKEAERPPFLPEAADLKEAAGFKTPKEAERPPKAKVEDAGEGTERAQFEKGAPRAGETTFTEKSIEFMMIMMETMKDLQKKVTEGKEESGMVRGVEVVRTGIPDLPVLQQWTPSQGPLQLGDWLLTVERIAADLSASSELWWSLMVKSAEQWYQKHMAMSPLDRVQHEVKPPSDVSLEKLRLSVFGILTQLLLTYCPGGVLEKQTLLRSLEDPVEVGTMSEAPSAIRRWLRWKLRTQEIGQLTDVTVSQFATHLAEVEQVALSEKRAAAVVPKGEAKLKAMEVDKGKGKGRDRVEGEEKQKPRCKFFLTDGGCRKGKECGFSHDVRDEKRRCYTCGSVEHLAPSCTRSSGGTTQEDERRDVMERLQQQLKAMKTFKLRRWTTGAEVGLVDSGATHALRPRKDGENVQLHPLVDVGLADGRAVRLRMAPGGSMISPSPAVEPIVPMGQLTEVLGCQIVWSDGSMQLKHPERGDIPIHMKEGCPHLSKSVALELIAEIEDAKVGIPKQIGAFDEEVCWMRRLVEQHTVLSTLPERIKERLVVCPGEWSSIPGNRHQRKRWRQDGMMVHLFAGPDSGFTLKKALRQHGGPDDKLLEVDLQRGPQHDMLADEGVYAALIRAAFEGKILSIVAGPNCRTRSLLRHVPVPGQPNAPRPIRRWGGEEFGVADATEEEIQKLHADDIMMWRCIFLFMLSTYMRRARRMNDWVAFGLEQPASPKDYMPEVVSFWDTKEWKAISEEFELEETTFKQGTMGGASPKPTTFGGNLELNMNAFQRRNFGGPVKVSSSLDLSRWAPGVMAMVSTALIQQVCQSGVKCKAMTWEEHLEFRRVKDPLAGVLSIDTAGPLKPAYDMGGSMVRYFLVGALTWRVPQGTNKLKDPPEEETPDDAPLIEADGQEEEPPDEDGSGQRVLVQLSGEAPGDERSHPGRVPDEDGSGVDPLVQLSGDGAEPLRTHGPQTLDEATEMRVFQMALPMKSKKAKEVVATVMEFVLRLRSEGYHVGRIHSDQGHEFAGEFKRWALQRGIYLTKTPGDDPSGNGRAEMAVKAFKNYIRRTVRQASEDAKWWPWALRYANEVERCIRMDQKPEWPRFLQEVRVRKRTWRKDDLSSRVEKVQYLCPSVENHGHWIYKEGEAPRLTRCILAPTIEPEDEAVWIAVEKEGRDAQEQRRRIRGKSTLRKVDSSLMDQEEVEEEEKKVELRRVMKLVEEEMQTLINEDPELAADEVRILGRLKKMVEEQGENEEILQTKIISPKEVLRNWDDWEPSIRSEVESLTVEKMALKPLSKTEVEELRLQAQKEGKKLEVLPSKMVFTIKPGGKLKSRWVVCGNYAEKKEGEETYSTGADATTLRILVWTSSKMGWCGCVLDIRTAFLNAEMEQSPEEDLTMRDLKIPATLDGRKEMLVLKQMESEQNLWKVVIKKDAFQDDLEEELVSNGRVVGLVMTNVDDILVTGRRDVMKAVTQRLQETWSTSTPEEIGESPVRFLGVEITCCQTEGEETMQWNLNQQAYTKDLLGRYEDGEKVRKIPITRDQAAMNPDVTPPSAEGIKETAKQMRLYLKGTVDEGLKFEEKPGDPINLYVYSDSSFAPESDESHGSFIVMANGNLMFWRSGRQSAVTLSTAESELTELVEAMVAGESVYVIIAELFAEVSRIALCDSQATLAILVAEGGSWRTRHLRLRWAFARQAVIRGDWQVSHVPGERMIADLGTKALASTRLQILKEMLGMKKTGPFEDEAAEKTEEKVEKVSALVQGSEVATMALRLITMAASLQMSKAQEDEEEESSAEFNQLVMIYTLLVVIFTLGLQALWKVGVSSICNNLRIWLFGGESRSLPAEPKEPEIKRPNFEELRMGSAPTESRVEDGSGQRALVQLAQAGRERAVEMTAAPGPTSRADTAEHPGCAEAGSGQRALVQLAQAGRERAAPGPMPKAATADQSGRAEDGSGQRVLVQLAQAGRRGAVEETAAPGPNQRPGQPSSSGSEQSSSSGSGSTSDSMAERIQATIRTIAEEEVQLWRDYRSMGRFPYKEKREEALGICRGGEDAARATDPHFLHVPPRTEEFTRCFT</sequence>
<dbReference type="GO" id="GO:0015074">
    <property type="term" value="P:DNA integration"/>
    <property type="evidence" value="ECO:0007669"/>
    <property type="project" value="InterPro"/>
</dbReference>
<protein>
    <submittedName>
        <fullName evidence="8">Retrovirus-related Pol polyprotein from transposon RE1 (Retro element 1) (AtRE1)</fullName>
    </submittedName>
</protein>
<feature type="zinc finger region" description="C3H1-type" evidence="1">
    <location>
        <begin position="532"/>
        <end position="560"/>
    </location>
</feature>
<dbReference type="GO" id="GO:0008270">
    <property type="term" value="F:zinc ion binding"/>
    <property type="evidence" value="ECO:0007669"/>
    <property type="project" value="UniProtKB-KW"/>
</dbReference>
<feature type="compositionally biased region" description="Basic and acidic residues" evidence="3">
    <location>
        <begin position="182"/>
        <end position="204"/>
    </location>
</feature>
<reference evidence="7" key="2">
    <citation type="submission" date="2024-04" db="EMBL/GenBank/DDBJ databases">
        <authorList>
            <person name="Chen Y."/>
            <person name="Shah S."/>
            <person name="Dougan E. K."/>
            <person name="Thang M."/>
            <person name="Chan C."/>
        </authorList>
    </citation>
    <scope>NUCLEOTIDE SEQUENCE [LARGE SCALE GENOMIC DNA]</scope>
</reference>
<feature type="compositionally biased region" description="Basic and acidic residues" evidence="3">
    <location>
        <begin position="1"/>
        <end position="15"/>
    </location>
</feature>
<evidence type="ECO:0000313" key="8">
    <source>
        <dbReference type="EMBL" id="CAL4789329.1"/>
    </source>
</evidence>
<accession>A0A9P1D0F4</accession>
<feature type="region of interest" description="Disordered" evidence="3">
    <location>
        <begin position="2145"/>
        <end position="2224"/>
    </location>
</feature>
<dbReference type="InterPro" id="IPR036397">
    <property type="entry name" value="RNaseH_sf"/>
</dbReference>
<evidence type="ECO:0000256" key="3">
    <source>
        <dbReference type="SAM" id="MobiDB-lite"/>
    </source>
</evidence>
<feature type="compositionally biased region" description="Basic and acidic residues" evidence="3">
    <location>
        <begin position="248"/>
        <end position="286"/>
    </location>
</feature>
<dbReference type="InterPro" id="IPR000571">
    <property type="entry name" value="Znf_CCCH"/>
</dbReference>
<keyword evidence="1" id="KW-0862">Zinc</keyword>
<keyword evidence="1" id="KW-0479">Metal-binding</keyword>
<evidence type="ECO:0000313" key="6">
    <source>
        <dbReference type="EMBL" id="CAI4002017.1"/>
    </source>
</evidence>
<dbReference type="CDD" id="cd09272">
    <property type="entry name" value="RNase_HI_RT_Ty1"/>
    <property type="match status" value="1"/>
</dbReference>
<reference evidence="6" key="1">
    <citation type="submission" date="2022-10" db="EMBL/GenBank/DDBJ databases">
        <authorList>
            <person name="Chen Y."/>
            <person name="Dougan E. K."/>
            <person name="Chan C."/>
            <person name="Rhodes N."/>
            <person name="Thang M."/>
        </authorList>
    </citation>
    <scope>NUCLEOTIDE SEQUENCE</scope>
</reference>
<dbReference type="InterPro" id="IPR001584">
    <property type="entry name" value="Integrase_cat-core"/>
</dbReference>
<name>A0A9P1D0F4_9DINO</name>
<dbReference type="SUPFAM" id="SSF53098">
    <property type="entry name" value="Ribonuclease H-like"/>
    <property type="match status" value="1"/>
</dbReference>
<feature type="region of interest" description="Disordered" evidence="3">
    <location>
        <begin position="1"/>
        <end position="98"/>
    </location>
</feature>